<evidence type="ECO:0000259" key="2">
    <source>
        <dbReference type="Pfam" id="PF01471"/>
    </source>
</evidence>
<dbReference type="Proteomes" id="UP001500469">
    <property type="component" value="Unassembled WGS sequence"/>
</dbReference>
<comment type="caution">
    <text evidence="4">The sequence shown here is derived from an EMBL/GenBank/DDBJ whole genome shotgun (WGS) entry which is preliminary data.</text>
</comment>
<evidence type="ECO:0000313" key="5">
    <source>
        <dbReference type="Proteomes" id="UP001500469"/>
    </source>
</evidence>
<evidence type="ECO:0000313" key="4">
    <source>
        <dbReference type="EMBL" id="GAA0879201.1"/>
    </source>
</evidence>
<dbReference type="InterPro" id="IPR002477">
    <property type="entry name" value="Peptidoglycan-bd-like"/>
</dbReference>
<dbReference type="Pfam" id="PF01471">
    <property type="entry name" value="PG_binding_1"/>
    <property type="match status" value="1"/>
</dbReference>
<evidence type="ECO:0000256" key="1">
    <source>
        <dbReference type="SAM" id="MobiDB-lite"/>
    </source>
</evidence>
<dbReference type="Pfam" id="PF13699">
    <property type="entry name" value="eCIS_core"/>
    <property type="match status" value="1"/>
</dbReference>
<dbReference type="InterPro" id="IPR036366">
    <property type="entry name" value="PGBDSf"/>
</dbReference>
<dbReference type="InterPro" id="IPR036365">
    <property type="entry name" value="PGBD-like_sf"/>
</dbReference>
<dbReference type="InterPro" id="IPR025295">
    <property type="entry name" value="eCIS_core_dom"/>
</dbReference>
<keyword evidence="5" id="KW-1185">Reference proteome</keyword>
<feature type="region of interest" description="Disordered" evidence="1">
    <location>
        <begin position="1"/>
        <end position="20"/>
    </location>
</feature>
<gene>
    <name evidence="4" type="ORF">GCM10009119_21690</name>
</gene>
<feature type="domain" description="eCIS core" evidence="3">
    <location>
        <begin position="36"/>
        <end position="104"/>
    </location>
</feature>
<dbReference type="Gene3D" id="1.10.101.10">
    <property type="entry name" value="PGBD-like superfamily/PGBD"/>
    <property type="match status" value="1"/>
</dbReference>
<name>A0ABP3YEV5_9BACT</name>
<evidence type="ECO:0008006" key="6">
    <source>
        <dbReference type="Google" id="ProtNLM"/>
    </source>
</evidence>
<sequence>MDRKEESSQTPEISGKFESHVSNLDGKGRVLSNVEKRFFEPRFGRDFSKVRVHENDCSADEINAKAYATRNHIVFNQGEYSGNSTRDKKLMAHELTHVVQQREGVNPKIQRAIGDGHDLSSPRFAGDAELEEVYDGNKVLEAGERGGHVNKIQHAIQDKGFFLINHGIDGIFEDETRRGVRTYQQNKGVTADPIGKVGTNTMAALDSDFPTVVDNASTLSQNPADVVCLQEILCPWNASIINDFRSGSRVVILVDDLFWADEIFQGGSWQAHPMQGAGETSGNTIRLNISDDCETVARPLYHEYQHARSPRRLRTQPWADEEDYAYTLETNWSIGRGLSPDPGLVTTDPVSGETVIDQTSLDAHVATYPGMGANEEVIAKVGSNRVRVRRENGSVYVRNAANGDTVPGPRQILNPRTVRPLDWPTCP</sequence>
<feature type="region of interest" description="Disordered" evidence="1">
    <location>
        <begin position="406"/>
        <end position="427"/>
    </location>
</feature>
<proteinExistence type="predicted"/>
<protein>
    <recommendedName>
        <fullName evidence="6">Peptidoglycan binding protein</fullName>
    </recommendedName>
</protein>
<evidence type="ECO:0000259" key="3">
    <source>
        <dbReference type="Pfam" id="PF13699"/>
    </source>
</evidence>
<feature type="domain" description="Peptidoglycan binding-like" evidence="2">
    <location>
        <begin position="146"/>
        <end position="205"/>
    </location>
</feature>
<reference evidence="5" key="1">
    <citation type="journal article" date="2019" name="Int. J. Syst. Evol. Microbiol.">
        <title>The Global Catalogue of Microorganisms (GCM) 10K type strain sequencing project: providing services to taxonomists for standard genome sequencing and annotation.</title>
        <authorList>
            <consortium name="The Broad Institute Genomics Platform"/>
            <consortium name="The Broad Institute Genome Sequencing Center for Infectious Disease"/>
            <person name="Wu L."/>
            <person name="Ma J."/>
        </authorList>
    </citation>
    <scope>NUCLEOTIDE SEQUENCE [LARGE SCALE GENOMIC DNA]</scope>
    <source>
        <strain evidence="5">JCM 16112</strain>
    </source>
</reference>
<accession>A0ABP3YEV5</accession>
<dbReference type="EMBL" id="BAAAFI010000010">
    <property type="protein sequence ID" value="GAA0879201.1"/>
    <property type="molecule type" value="Genomic_DNA"/>
</dbReference>
<organism evidence="4 5">
    <name type="scientific">Algoriphagus jejuensis</name>
    <dbReference type="NCBI Taxonomy" id="419934"/>
    <lineage>
        <taxon>Bacteria</taxon>
        <taxon>Pseudomonadati</taxon>
        <taxon>Bacteroidota</taxon>
        <taxon>Cytophagia</taxon>
        <taxon>Cytophagales</taxon>
        <taxon>Cyclobacteriaceae</taxon>
        <taxon>Algoriphagus</taxon>
    </lineage>
</organism>
<dbReference type="SUPFAM" id="SSF47090">
    <property type="entry name" value="PGBD-like"/>
    <property type="match status" value="1"/>
</dbReference>